<feature type="region of interest" description="Disordered" evidence="6">
    <location>
        <begin position="189"/>
        <end position="208"/>
    </location>
</feature>
<dbReference type="RefSeq" id="WP_285609377.1">
    <property type="nucleotide sequence ID" value="NZ_BSSD01000002.1"/>
</dbReference>
<reference evidence="7" key="1">
    <citation type="submission" date="2023-02" db="EMBL/GenBank/DDBJ databases">
        <title>Actinokineospora globicatena NBRC 15670.</title>
        <authorList>
            <person name="Ichikawa N."/>
            <person name="Sato H."/>
            <person name="Tonouchi N."/>
        </authorList>
    </citation>
    <scope>NUCLEOTIDE SEQUENCE</scope>
    <source>
        <strain evidence="7">NBRC 15670</strain>
    </source>
</reference>
<dbReference type="EMBL" id="BSSD01000002">
    <property type="protein sequence ID" value="GLW90904.1"/>
    <property type="molecule type" value="Genomic_DNA"/>
</dbReference>
<dbReference type="PANTHER" id="PTHR35798:SF1">
    <property type="entry name" value="CELL DIVISION PROTEIN SEPF"/>
    <property type="match status" value="1"/>
</dbReference>
<dbReference type="InterPro" id="IPR023052">
    <property type="entry name" value="Cell_div_SepF"/>
</dbReference>
<dbReference type="Proteomes" id="UP001165042">
    <property type="component" value="Unassembled WGS sequence"/>
</dbReference>
<keyword evidence="2 5" id="KW-0717">Septation</keyword>
<organism evidence="7 8">
    <name type="scientific">Actinokineospora globicatena</name>
    <dbReference type="NCBI Taxonomy" id="103729"/>
    <lineage>
        <taxon>Bacteria</taxon>
        <taxon>Bacillati</taxon>
        <taxon>Actinomycetota</taxon>
        <taxon>Actinomycetes</taxon>
        <taxon>Pseudonocardiales</taxon>
        <taxon>Pseudonocardiaceae</taxon>
        <taxon>Actinokineospora</taxon>
    </lineage>
</organism>
<keyword evidence="8" id="KW-1185">Reference proteome</keyword>
<evidence type="ECO:0000256" key="6">
    <source>
        <dbReference type="SAM" id="MobiDB-lite"/>
    </source>
</evidence>
<dbReference type="InterPro" id="IPR038594">
    <property type="entry name" value="SepF-like_sf"/>
</dbReference>
<dbReference type="Gene3D" id="3.30.110.150">
    <property type="entry name" value="SepF-like protein"/>
    <property type="match status" value="1"/>
</dbReference>
<evidence type="ECO:0000313" key="7">
    <source>
        <dbReference type="EMBL" id="GLW90904.1"/>
    </source>
</evidence>
<evidence type="ECO:0000256" key="5">
    <source>
        <dbReference type="HAMAP-Rule" id="MF_01197"/>
    </source>
</evidence>
<keyword evidence="3 5" id="KW-0131">Cell cycle</keyword>
<keyword evidence="1 5" id="KW-0132">Cell division</keyword>
<dbReference type="AlphaFoldDB" id="A0A9W6V8F5"/>
<dbReference type="GO" id="GO:0005737">
    <property type="term" value="C:cytoplasm"/>
    <property type="evidence" value="ECO:0007669"/>
    <property type="project" value="UniProtKB-SubCell"/>
</dbReference>
<dbReference type="GO" id="GO:0000917">
    <property type="term" value="P:division septum assembly"/>
    <property type="evidence" value="ECO:0007669"/>
    <property type="project" value="UniProtKB-KW"/>
</dbReference>
<evidence type="ECO:0000256" key="3">
    <source>
        <dbReference type="ARBA" id="ARBA00023306"/>
    </source>
</evidence>
<evidence type="ECO:0000256" key="2">
    <source>
        <dbReference type="ARBA" id="ARBA00023210"/>
    </source>
</evidence>
<comment type="subcellular location">
    <subcellularLocation>
        <location evidence="5">Cytoplasm</location>
    </subcellularLocation>
    <text evidence="5">Localizes to the division site, in a FtsZ-dependent manner.</text>
</comment>
<dbReference type="InterPro" id="IPR007561">
    <property type="entry name" value="Cell_div_SepF/SepF-rel"/>
</dbReference>
<sequence length="208" mass="23778">MSTLQKLKAYFGMVPADELDDYEAEEYDRRGYRPEYAEDEFEDYPGGRRRWFGGQQRPYRDEVEEDYEPTERTRPRPAWTPAVAPEQPTHGALAVDARREPPAVRQRQPEPTAGYPLGRVITLHPRSYIEARTIGEHYRDGRPVIMNLTEMDDADAKRLVDFAAGLAFAMRGSMDKVTNKVFLISPPNVDPTAEDKRRLAEGGFATRS</sequence>
<dbReference type="Pfam" id="PF04472">
    <property type="entry name" value="SepF"/>
    <property type="match status" value="1"/>
</dbReference>
<feature type="region of interest" description="Disordered" evidence="6">
    <location>
        <begin position="33"/>
        <end position="85"/>
    </location>
</feature>
<comment type="caution">
    <text evidence="7">The sequence shown here is derived from an EMBL/GenBank/DDBJ whole genome shotgun (WGS) entry which is preliminary data.</text>
</comment>
<dbReference type="GO" id="GO:0043093">
    <property type="term" value="P:FtsZ-dependent cytokinesis"/>
    <property type="evidence" value="ECO:0007669"/>
    <property type="project" value="UniProtKB-UniRule"/>
</dbReference>
<gene>
    <name evidence="5 7" type="primary">sepF</name>
    <name evidence="7" type="ORF">Aglo03_17200</name>
</gene>
<dbReference type="HAMAP" id="MF_01197">
    <property type="entry name" value="SepF"/>
    <property type="match status" value="1"/>
</dbReference>
<evidence type="ECO:0000313" key="8">
    <source>
        <dbReference type="Proteomes" id="UP001165042"/>
    </source>
</evidence>
<protein>
    <recommendedName>
        <fullName evidence="5">Cell division protein SepF</fullName>
    </recommendedName>
</protein>
<comment type="function">
    <text evidence="4 5">Cell division protein that is part of the divisome complex and is recruited early to the Z-ring. Probably stimulates Z-ring formation, perhaps through the cross-linking of FtsZ protofilaments. Its function overlaps with FtsA.</text>
</comment>
<keyword evidence="5" id="KW-0963">Cytoplasm</keyword>
<feature type="region of interest" description="Disordered" evidence="6">
    <location>
        <begin position="98"/>
        <end position="117"/>
    </location>
</feature>
<dbReference type="PANTHER" id="PTHR35798">
    <property type="entry name" value="CELL DIVISION PROTEIN SEPF"/>
    <property type="match status" value="1"/>
</dbReference>
<proteinExistence type="inferred from homology"/>
<comment type="subunit">
    <text evidence="5">Homodimer. Interacts with FtsZ.</text>
</comment>
<name>A0A9W6V8F5_9PSEU</name>
<comment type="similarity">
    <text evidence="5">Belongs to the SepF family.</text>
</comment>
<evidence type="ECO:0000256" key="1">
    <source>
        <dbReference type="ARBA" id="ARBA00022618"/>
    </source>
</evidence>
<evidence type="ECO:0000256" key="4">
    <source>
        <dbReference type="ARBA" id="ARBA00044936"/>
    </source>
</evidence>
<accession>A0A9W6V8F5</accession>